<name>A0ACB5TYP2_AMBMO</name>
<sequence length="102" mass="12173">MSMIPNQQEYIKFKPHHHTLPGQFPSNLRYLHIDLGDLFVEIYKPFQFICNEFLSNLENLKILKVRTRALHLLDMNNVQLPKHLTSFELHMDEHRRGELGVH</sequence>
<evidence type="ECO:0000313" key="1">
    <source>
        <dbReference type="EMBL" id="GME97621.1"/>
    </source>
</evidence>
<evidence type="ECO:0000313" key="2">
    <source>
        <dbReference type="Proteomes" id="UP001165064"/>
    </source>
</evidence>
<dbReference type="EMBL" id="BSXS01010181">
    <property type="protein sequence ID" value="GME97621.1"/>
    <property type="molecule type" value="Genomic_DNA"/>
</dbReference>
<proteinExistence type="predicted"/>
<protein>
    <submittedName>
        <fullName evidence="1">Unnamed protein product</fullName>
    </submittedName>
</protein>
<dbReference type="Proteomes" id="UP001165064">
    <property type="component" value="Unassembled WGS sequence"/>
</dbReference>
<accession>A0ACB5TYP2</accession>
<keyword evidence="2" id="KW-1185">Reference proteome</keyword>
<gene>
    <name evidence="1" type="ORF">Amon02_001028700</name>
</gene>
<comment type="caution">
    <text evidence="1">The sequence shown here is derived from an EMBL/GenBank/DDBJ whole genome shotgun (WGS) entry which is preliminary data.</text>
</comment>
<organism evidence="1 2">
    <name type="scientific">Ambrosiozyma monospora</name>
    <name type="common">Yeast</name>
    <name type="synonym">Endomycopsis monosporus</name>
    <dbReference type="NCBI Taxonomy" id="43982"/>
    <lineage>
        <taxon>Eukaryota</taxon>
        <taxon>Fungi</taxon>
        <taxon>Dikarya</taxon>
        <taxon>Ascomycota</taxon>
        <taxon>Saccharomycotina</taxon>
        <taxon>Pichiomycetes</taxon>
        <taxon>Pichiales</taxon>
        <taxon>Pichiaceae</taxon>
        <taxon>Ambrosiozyma</taxon>
    </lineage>
</organism>
<reference evidence="1" key="1">
    <citation type="submission" date="2023-04" db="EMBL/GenBank/DDBJ databases">
        <title>Ambrosiozyma monospora NBRC 10751.</title>
        <authorList>
            <person name="Ichikawa N."/>
            <person name="Sato H."/>
            <person name="Tonouchi N."/>
        </authorList>
    </citation>
    <scope>NUCLEOTIDE SEQUENCE</scope>
    <source>
        <strain evidence="1">NBRC 10751</strain>
    </source>
</reference>